<dbReference type="EMBL" id="CM007655">
    <property type="protein sequence ID" value="ONI05647.1"/>
    <property type="molecule type" value="Genomic_DNA"/>
</dbReference>
<feature type="compositionally biased region" description="Polar residues" evidence="1">
    <location>
        <begin position="1"/>
        <end position="12"/>
    </location>
</feature>
<proteinExistence type="predicted"/>
<keyword evidence="3" id="KW-1185">Reference proteome</keyword>
<organism evidence="2 3">
    <name type="scientific">Prunus persica</name>
    <name type="common">Peach</name>
    <name type="synonym">Amygdalus persica</name>
    <dbReference type="NCBI Taxonomy" id="3760"/>
    <lineage>
        <taxon>Eukaryota</taxon>
        <taxon>Viridiplantae</taxon>
        <taxon>Streptophyta</taxon>
        <taxon>Embryophyta</taxon>
        <taxon>Tracheophyta</taxon>
        <taxon>Spermatophyta</taxon>
        <taxon>Magnoliopsida</taxon>
        <taxon>eudicotyledons</taxon>
        <taxon>Gunneridae</taxon>
        <taxon>Pentapetalae</taxon>
        <taxon>rosids</taxon>
        <taxon>fabids</taxon>
        <taxon>Rosales</taxon>
        <taxon>Rosaceae</taxon>
        <taxon>Amygdaloideae</taxon>
        <taxon>Amygdaleae</taxon>
        <taxon>Prunus</taxon>
    </lineage>
</organism>
<evidence type="ECO:0000313" key="3">
    <source>
        <dbReference type="Proteomes" id="UP000006882"/>
    </source>
</evidence>
<name>A0A251P213_PRUPE</name>
<feature type="region of interest" description="Disordered" evidence="1">
    <location>
        <begin position="1"/>
        <end position="32"/>
    </location>
</feature>
<dbReference type="AlphaFoldDB" id="A0A251P213"/>
<evidence type="ECO:0000313" key="2">
    <source>
        <dbReference type="EMBL" id="ONI05647.1"/>
    </source>
</evidence>
<gene>
    <name evidence="2" type="ORF">PRUPE_5G016700</name>
</gene>
<protein>
    <submittedName>
        <fullName evidence="2">Uncharacterized protein</fullName>
    </submittedName>
</protein>
<accession>A0A251P213</accession>
<evidence type="ECO:0000256" key="1">
    <source>
        <dbReference type="SAM" id="MobiDB-lite"/>
    </source>
</evidence>
<reference evidence="2 3" key="1">
    <citation type="journal article" date="2013" name="Nat. Genet.">
        <title>The high-quality draft genome of peach (Prunus persica) identifies unique patterns of genetic diversity, domestication and genome evolution.</title>
        <authorList>
            <consortium name="International Peach Genome Initiative"/>
            <person name="Verde I."/>
            <person name="Abbott A.G."/>
            <person name="Scalabrin S."/>
            <person name="Jung S."/>
            <person name="Shu S."/>
            <person name="Marroni F."/>
            <person name="Zhebentyayeva T."/>
            <person name="Dettori M.T."/>
            <person name="Grimwood J."/>
            <person name="Cattonaro F."/>
            <person name="Zuccolo A."/>
            <person name="Rossini L."/>
            <person name="Jenkins J."/>
            <person name="Vendramin E."/>
            <person name="Meisel L.A."/>
            <person name="Decroocq V."/>
            <person name="Sosinski B."/>
            <person name="Prochnik S."/>
            <person name="Mitros T."/>
            <person name="Policriti A."/>
            <person name="Cipriani G."/>
            <person name="Dondini L."/>
            <person name="Ficklin S."/>
            <person name="Goodstein D.M."/>
            <person name="Xuan P."/>
            <person name="Del Fabbro C."/>
            <person name="Aramini V."/>
            <person name="Copetti D."/>
            <person name="Gonzalez S."/>
            <person name="Horner D.S."/>
            <person name="Falchi R."/>
            <person name="Lucas S."/>
            <person name="Mica E."/>
            <person name="Maldonado J."/>
            <person name="Lazzari B."/>
            <person name="Bielenberg D."/>
            <person name="Pirona R."/>
            <person name="Miculan M."/>
            <person name="Barakat A."/>
            <person name="Testolin R."/>
            <person name="Stella A."/>
            <person name="Tartarini S."/>
            <person name="Tonutti P."/>
            <person name="Arus P."/>
            <person name="Orellana A."/>
            <person name="Wells C."/>
            <person name="Main D."/>
            <person name="Vizzotto G."/>
            <person name="Silva H."/>
            <person name="Salamini F."/>
            <person name="Schmutz J."/>
            <person name="Morgante M."/>
            <person name="Rokhsar D.S."/>
        </authorList>
    </citation>
    <scope>NUCLEOTIDE SEQUENCE [LARGE SCALE GENOMIC DNA]</scope>
    <source>
        <strain evidence="3">cv. Nemared</strain>
    </source>
</reference>
<dbReference type="Proteomes" id="UP000006882">
    <property type="component" value="Chromosome G5"/>
</dbReference>
<dbReference type="Gramene" id="ONI05647">
    <property type="protein sequence ID" value="ONI05647"/>
    <property type="gene ID" value="PRUPE_5G016700"/>
</dbReference>
<sequence length="84" mass="9243">MAAVRSSSSLVSNPVYDQCSDQGSRNKSEPLIPGLPDDIAELCLHYLPSPIPTKLWYVQSLLRGTEPSQTQRQAGTFIEHLVCT</sequence>